<dbReference type="EMBL" id="CABPRJ010001929">
    <property type="protein sequence ID" value="VVC41879.1"/>
    <property type="molecule type" value="Genomic_DNA"/>
</dbReference>
<keyword evidence="5" id="KW-0677">Repeat</keyword>
<dbReference type="PROSITE" id="PS50920">
    <property type="entry name" value="SOLCAR"/>
    <property type="match status" value="2"/>
</dbReference>
<protein>
    <submittedName>
        <fullName evidence="11">Mitochondrial carrier protein,Mitochondrial carrier domain,Mitochondrial substrate/solute carrier</fullName>
    </submittedName>
</protein>
<dbReference type="InterPro" id="IPR018108">
    <property type="entry name" value="MCP_transmembrane"/>
</dbReference>
<evidence type="ECO:0000256" key="5">
    <source>
        <dbReference type="ARBA" id="ARBA00022737"/>
    </source>
</evidence>
<keyword evidence="12" id="KW-1185">Reference proteome</keyword>
<dbReference type="Gene3D" id="1.50.40.10">
    <property type="entry name" value="Mitochondrial carrier domain"/>
    <property type="match status" value="1"/>
</dbReference>
<dbReference type="InterPro" id="IPR050567">
    <property type="entry name" value="Mitochondrial_Carrier"/>
</dbReference>
<accession>A0A5E4NKA0</accession>
<keyword evidence="8 9" id="KW-0472">Membrane</keyword>
<evidence type="ECO:0000313" key="12">
    <source>
        <dbReference type="Proteomes" id="UP000325440"/>
    </source>
</evidence>
<evidence type="ECO:0000256" key="8">
    <source>
        <dbReference type="ARBA" id="ARBA00023136"/>
    </source>
</evidence>
<evidence type="ECO:0000256" key="6">
    <source>
        <dbReference type="ARBA" id="ARBA00022989"/>
    </source>
</evidence>
<keyword evidence="3 10" id="KW-0813">Transport</keyword>
<feature type="repeat" description="Solcar" evidence="9">
    <location>
        <begin position="144"/>
        <end position="232"/>
    </location>
</feature>
<sequence>MRLILKFRGINDNIDVKFCCDTNLNKLYWHIDTFIAGCIGGFFSSVINIPIEVVRTILQTSSILIKSTENPKNSKKFEPPKIMGPFKLIVHRYKTGRIRSLYRGGTLLMMRDIPYTGIYFLSYEHFCCVLKQFWHHSEIKNEPMPKYIQIVAGGLAGATSWILVSPLDAIKTKFIVDSQLKNPLYKGKWDCVKKTYAEGGVKIFFRGISVLCIRAFLINSLMFLVYEILMDVCSGSDKNDKETNEPGKHYKNLKIAASPQY</sequence>
<dbReference type="InterPro" id="IPR023395">
    <property type="entry name" value="MCP_dom_sf"/>
</dbReference>
<evidence type="ECO:0000256" key="9">
    <source>
        <dbReference type="PROSITE-ProRule" id="PRU00282"/>
    </source>
</evidence>
<dbReference type="GO" id="GO:0031966">
    <property type="term" value="C:mitochondrial membrane"/>
    <property type="evidence" value="ECO:0007669"/>
    <property type="project" value="UniProtKB-SubCell"/>
</dbReference>
<dbReference type="GO" id="GO:0022857">
    <property type="term" value="F:transmembrane transporter activity"/>
    <property type="evidence" value="ECO:0007669"/>
    <property type="project" value="TreeGrafter"/>
</dbReference>
<keyword evidence="4 9" id="KW-0812">Transmembrane</keyword>
<evidence type="ECO:0000256" key="3">
    <source>
        <dbReference type="ARBA" id="ARBA00022448"/>
    </source>
</evidence>
<evidence type="ECO:0000313" key="11">
    <source>
        <dbReference type="EMBL" id="VVC41879.1"/>
    </source>
</evidence>
<comment type="similarity">
    <text evidence="2 10">Belongs to the mitochondrial carrier (TC 2.A.29) family.</text>
</comment>
<dbReference type="Proteomes" id="UP000325440">
    <property type="component" value="Unassembled WGS sequence"/>
</dbReference>
<dbReference type="SUPFAM" id="SSF103506">
    <property type="entry name" value="Mitochondrial carrier"/>
    <property type="match status" value="1"/>
</dbReference>
<keyword evidence="7" id="KW-0496">Mitochondrion</keyword>
<evidence type="ECO:0000256" key="7">
    <source>
        <dbReference type="ARBA" id="ARBA00023128"/>
    </source>
</evidence>
<proteinExistence type="inferred from homology"/>
<evidence type="ECO:0000256" key="10">
    <source>
        <dbReference type="RuleBase" id="RU000488"/>
    </source>
</evidence>
<dbReference type="Pfam" id="PF00153">
    <property type="entry name" value="Mito_carr"/>
    <property type="match status" value="2"/>
</dbReference>
<dbReference type="PRINTS" id="PR00926">
    <property type="entry name" value="MITOCARRIER"/>
</dbReference>
<evidence type="ECO:0000256" key="1">
    <source>
        <dbReference type="ARBA" id="ARBA00004225"/>
    </source>
</evidence>
<gene>
    <name evidence="11" type="ORF">CINCED_3A011980</name>
</gene>
<feature type="repeat" description="Solcar" evidence="9">
    <location>
        <begin position="28"/>
        <end position="129"/>
    </location>
</feature>
<organism evidence="11 12">
    <name type="scientific">Cinara cedri</name>
    <dbReference type="NCBI Taxonomy" id="506608"/>
    <lineage>
        <taxon>Eukaryota</taxon>
        <taxon>Metazoa</taxon>
        <taxon>Ecdysozoa</taxon>
        <taxon>Arthropoda</taxon>
        <taxon>Hexapoda</taxon>
        <taxon>Insecta</taxon>
        <taxon>Pterygota</taxon>
        <taxon>Neoptera</taxon>
        <taxon>Paraneoptera</taxon>
        <taxon>Hemiptera</taxon>
        <taxon>Sternorrhyncha</taxon>
        <taxon>Aphidomorpha</taxon>
        <taxon>Aphidoidea</taxon>
        <taxon>Aphididae</taxon>
        <taxon>Lachninae</taxon>
        <taxon>Cinara</taxon>
    </lineage>
</organism>
<evidence type="ECO:0000256" key="2">
    <source>
        <dbReference type="ARBA" id="ARBA00006375"/>
    </source>
</evidence>
<dbReference type="PANTHER" id="PTHR45624:SF10">
    <property type="entry name" value="SLC (SOLUTE CARRIER) HOMOLOG"/>
    <property type="match status" value="1"/>
</dbReference>
<evidence type="ECO:0000256" key="4">
    <source>
        <dbReference type="ARBA" id="ARBA00022692"/>
    </source>
</evidence>
<dbReference type="InterPro" id="IPR002067">
    <property type="entry name" value="MCP"/>
</dbReference>
<reference evidence="11 12" key="1">
    <citation type="submission" date="2019-08" db="EMBL/GenBank/DDBJ databases">
        <authorList>
            <person name="Alioto T."/>
            <person name="Alioto T."/>
            <person name="Gomez Garrido J."/>
        </authorList>
    </citation>
    <scope>NUCLEOTIDE SEQUENCE [LARGE SCALE GENOMIC DNA]</scope>
</reference>
<dbReference type="PANTHER" id="PTHR45624">
    <property type="entry name" value="MITOCHONDRIAL BASIC AMINO ACIDS TRANSPORTER-RELATED"/>
    <property type="match status" value="1"/>
</dbReference>
<comment type="subcellular location">
    <subcellularLocation>
        <location evidence="1">Mitochondrion membrane</location>
        <topology evidence="1">Multi-pass membrane protein</topology>
    </subcellularLocation>
</comment>
<name>A0A5E4NKA0_9HEMI</name>
<dbReference type="AlphaFoldDB" id="A0A5E4NKA0"/>
<keyword evidence="6" id="KW-1133">Transmembrane helix</keyword>
<dbReference type="OrthoDB" id="193856at2759"/>